<organism evidence="2">
    <name type="scientific">marine sediment metagenome</name>
    <dbReference type="NCBI Taxonomy" id="412755"/>
    <lineage>
        <taxon>unclassified sequences</taxon>
        <taxon>metagenomes</taxon>
        <taxon>ecological metagenomes</taxon>
    </lineage>
</organism>
<dbReference type="InterPro" id="IPR025110">
    <property type="entry name" value="AMP-bd_C"/>
</dbReference>
<comment type="caution">
    <text evidence="2">The sequence shown here is derived from an EMBL/GenBank/DDBJ whole genome shotgun (WGS) entry which is preliminary data.</text>
</comment>
<dbReference type="Pfam" id="PF13193">
    <property type="entry name" value="AMP-binding_C"/>
    <property type="match status" value="1"/>
</dbReference>
<reference evidence="2" key="1">
    <citation type="journal article" date="2014" name="Front. Microbiol.">
        <title>High frequency of phylogenetically diverse reductive dehalogenase-homologous genes in deep subseafloor sedimentary metagenomes.</title>
        <authorList>
            <person name="Kawai M."/>
            <person name="Futagami T."/>
            <person name="Toyoda A."/>
            <person name="Takaki Y."/>
            <person name="Nishi S."/>
            <person name="Hori S."/>
            <person name="Arai W."/>
            <person name="Tsubouchi T."/>
            <person name="Morono Y."/>
            <person name="Uchiyama I."/>
            <person name="Ito T."/>
            <person name="Fujiyama A."/>
            <person name="Inagaki F."/>
            <person name="Takami H."/>
        </authorList>
    </citation>
    <scope>NUCLEOTIDE SEQUENCE</scope>
    <source>
        <strain evidence="2">Expedition CK06-06</strain>
    </source>
</reference>
<evidence type="ECO:0000259" key="1">
    <source>
        <dbReference type="Pfam" id="PF13193"/>
    </source>
</evidence>
<protein>
    <recommendedName>
        <fullName evidence="1">AMP-binding enzyme C-terminal domain-containing protein</fullName>
    </recommendedName>
</protein>
<feature type="domain" description="AMP-binding enzyme C-terminal" evidence="1">
    <location>
        <begin position="16"/>
        <end position="43"/>
    </location>
</feature>
<name>X1BB14_9ZZZZ</name>
<sequence length="50" mass="5502">KKDLIKPGGFQVWPREVEEVIASHPAVDEVGVAGVSDPYQGEKLSRHGWC</sequence>
<dbReference type="AlphaFoldDB" id="X1BB14"/>
<dbReference type="InterPro" id="IPR045851">
    <property type="entry name" value="AMP-bd_C_sf"/>
</dbReference>
<dbReference type="Gene3D" id="3.30.300.30">
    <property type="match status" value="1"/>
</dbReference>
<dbReference type="SUPFAM" id="SSF56801">
    <property type="entry name" value="Acetyl-CoA synthetase-like"/>
    <property type="match status" value="1"/>
</dbReference>
<proteinExistence type="predicted"/>
<feature type="non-terminal residue" evidence="2">
    <location>
        <position position="1"/>
    </location>
</feature>
<gene>
    <name evidence="2" type="ORF">S01H4_44680</name>
</gene>
<dbReference type="EMBL" id="BART01024801">
    <property type="protein sequence ID" value="GAG93064.1"/>
    <property type="molecule type" value="Genomic_DNA"/>
</dbReference>
<evidence type="ECO:0000313" key="2">
    <source>
        <dbReference type="EMBL" id="GAG93064.1"/>
    </source>
</evidence>
<accession>X1BB14</accession>